<dbReference type="OrthoDB" id="9804758at2"/>
<evidence type="ECO:0000256" key="2">
    <source>
        <dbReference type="ARBA" id="ARBA00002901"/>
    </source>
</evidence>
<dbReference type="GO" id="GO:0006777">
    <property type="term" value="P:Mo-molybdopterin cofactor biosynthetic process"/>
    <property type="evidence" value="ECO:0007669"/>
    <property type="project" value="UniProtKB-UniRule"/>
</dbReference>
<evidence type="ECO:0000313" key="14">
    <source>
        <dbReference type="Proteomes" id="UP000199555"/>
    </source>
</evidence>
<sequence length="395" mass="41186">MSLLSVDQALQMVLGLAHPPRAEDVDIHDALGRVLMRDALSTLTQPPFDAAAMDGYALRSADLPGPLRIVGEAAAGRPWPGTLGPGEALRIFTGAPVPAGADRVVMQEDTARDGNSVTVTGKVGRTHIRPRGNDFAEGEAVPAGRKLSAVDLALLAAMNVPRVTVARAPRVAVLAGGDELVRPGEVPGPGQIISSNDIAVAALARAAGAEAHILPLARDSEESLRAAFDEARGADLVVTIGGASVGDHDLIGRVAAGLGMDRAFHRIAMRPGKPLMAGRLGDSAILGLPGNPVSAIVTAVLFMQPLIRRMQGQAEAAAPLGHGILGRSLPPEGDRQHYLRARLGEDERGTVVEPFEDQDSARLKLMAEADALLVRPAGDPAREIGSRVCYIPLSR</sequence>
<dbReference type="STRING" id="525640.SAMN04487971_10990"/>
<dbReference type="Pfam" id="PF03454">
    <property type="entry name" value="MoeA_C"/>
    <property type="match status" value="1"/>
</dbReference>
<evidence type="ECO:0000259" key="12">
    <source>
        <dbReference type="SMART" id="SM00852"/>
    </source>
</evidence>
<dbReference type="InterPro" id="IPR038987">
    <property type="entry name" value="MoeA-like"/>
</dbReference>
<dbReference type="FunFam" id="2.170.190.11:FF:000001">
    <property type="entry name" value="Molybdopterin molybdenumtransferase"/>
    <property type="match status" value="1"/>
</dbReference>
<dbReference type="EC" id="2.10.1.1" evidence="11"/>
<dbReference type="GO" id="GO:0046872">
    <property type="term" value="F:metal ion binding"/>
    <property type="evidence" value="ECO:0007669"/>
    <property type="project" value="UniProtKB-UniRule"/>
</dbReference>
<keyword evidence="9 11" id="KW-0501">Molybdenum cofactor biosynthesis</keyword>
<dbReference type="Gene3D" id="3.40.980.10">
    <property type="entry name" value="MoaB/Mog-like domain"/>
    <property type="match status" value="1"/>
</dbReference>
<reference evidence="14" key="1">
    <citation type="submission" date="2016-10" db="EMBL/GenBank/DDBJ databases">
        <authorList>
            <person name="Varghese N."/>
            <person name="Submissions S."/>
        </authorList>
    </citation>
    <scope>NUCLEOTIDE SEQUENCE [LARGE SCALE GENOMIC DNA]</scope>
    <source>
        <strain evidence="14">CGMCC 1.7655</strain>
    </source>
</reference>
<evidence type="ECO:0000256" key="1">
    <source>
        <dbReference type="ARBA" id="ARBA00001946"/>
    </source>
</evidence>
<name>A0A1G9JED2_9RHOB</name>
<gene>
    <name evidence="13" type="ORF">SAMN04487971_10990</name>
</gene>
<dbReference type="AlphaFoldDB" id="A0A1G9JED2"/>
<evidence type="ECO:0000256" key="7">
    <source>
        <dbReference type="ARBA" id="ARBA00022723"/>
    </source>
</evidence>
<dbReference type="PANTHER" id="PTHR10192:SF5">
    <property type="entry name" value="GEPHYRIN"/>
    <property type="match status" value="1"/>
</dbReference>
<comment type="similarity">
    <text evidence="4 11">Belongs to the MoeA family.</text>
</comment>
<dbReference type="CDD" id="cd00887">
    <property type="entry name" value="MoeA"/>
    <property type="match status" value="1"/>
</dbReference>
<proteinExistence type="inferred from homology"/>
<dbReference type="Pfam" id="PF00994">
    <property type="entry name" value="MoCF_biosynth"/>
    <property type="match status" value="1"/>
</dbReference>
<dbReference type="SUPFAM" id="SSF53218">
    <property type="entry name" value="Molybdenum cofactor biosynthesis proteins"/>
    <property type="match status" value="1"/>
</dbReference>
<keyword evidence="5 11" id="KW-0500">Molybdenum</keyword>
<dbReference type="Gene3D" id="3.90.105.10">
    <property type="entry name" value="Molybdopterin biosynthesis moea protein, domain 2"/>
    <property type="match status" value="1"/>
</dbReference>
<evidence type="ECO:0000313" key="13">
    <source>
        <dbReference type="EMBL" id="SDL35484.1"/>
    </source>
</evidence>
<dbReference type="Proteomes" id="UP000199555">
    <property type="component" value="Unassembled WGS sequence"/>
</dbReference>
<dbReference type="FunFam" id="3.40.980.10:FF:000004">
    <property type="entry name" value="Molybdopterin molybdenumtransferase"/>
    <property type="match status" value="1"/>
</dbReference>
<dbReference type="GO" id="GO:0005829">
    <property type="term" value="C:cytosol"/>
    <property type="evidence" value="ECO:0007669"/>
    <property type="project" value="TreeGrafter"/>
</dbReference>
<keyword evidence="8 11" id="KW-0460">Magnesium</keyword>
<dbReference type="Gene3D" id="2.40.340.10">
    <property type="entry name" value="MoeA, C-terminal, domain IV"/>
    <property type="match status" value="1"/>
</dbReference>
<dbReference type="EMBL" id="FNGE01000009">
    <property type="protein sequence ID" value="SDL35484.1"/>
    <property type="molecule type" value="Genomic_DNA"/>
</dbReference>
<dbReference type="PANTHER" id="PTHR10192">
    <property type="entry name" value="MOLYBDOPTERIN BIOSYNTHESIS PROTEIN"/>
    <property type="match status" value="1"/>
</dbReference>
<dbReference type="NCBIfam" id="NF045515">
    <property type="entry name" value="Glp_gephyrin"/>
    <property type="match status" value="1"/>
</dbReference>
<feature type="domain" description="MoaB/Mog" evidence="12">
    <location>
        <begin position="172"/>
        <end position="309"/>
    </location>
</feature>
<dbReference type="InterPro" id="IPR001453">
    <property type="entry name" value="MoaB/Mog_dom"/>
</dbReference>
<dbReference type="InterPro" id="IPR036688">
    <property type="entry name" value="MoeA_C_domain_IV_sf"/>
</dbReference>
<dbReference type="Pfam" id="PF03453">
    <property type="entry name" value="MoeA_N"/>
    <property type="match status" value="1"/>
</dbReference>
<evidence type="ECO:0000256" key="11">
    <source>
        <dbReference type="RuleBase" id="RU365090"/>
    </source>
</evidence>
<dbReference type="InterPro" id="IPR036135">
    <property type="entry name" value="MoeA_linker/N_sf"/>
</dbReference>
<keyword evidence="7 11" id="KW-0479">Metal-binding</keyword>
<dbReference type="Gene3D" id="2.170.190.11">
    <property type="entry name" value="Molybdopterin biosynthesis moea protein, domain 3"/>
    <property type="match status" value="1"/>
</dbReference>
<evidence type="ECO:0000256" key="9">
    <source>
        <dbReference type="ARBA" id="ARBA00023150"/>
    </source>
</evidence>
<comment type="cofactor">
    <cofactor evidence="1 11">
        <name>Mg(2+)</name>
        <dbReference type="ChEBI" id="CHEBI:18420"/>
    </cofactor>
</comment>
<evidence type="ECO:0000256" key="6">
    <source>
        <dbReference type="ARBA" id="ARBA00022679"/>
    </source>
</evidence>
<dbReference type="SUPFAM" id="SSF63882">
    <property type="entry name" value="MoeA N-terminal region -like"/>
    <property type="match status" value="1"/>
</dbReference>
<dbReference type="SMART" id="SM00852">
    <property type="entry name" value="MoCF_biosynth"/>
    <property type="match status" value="1"/>
</dbReference>
<accession>A0A1G9JED2</accession>
<evidence type="ECO:0000256" key="5">
    <source>
        <dbReference type="ARBA" id="ARBA00022505"/>
    </source>
</evidence>
<protein>
    <recommendedName>
        <fullName evidence="11">Molybdopterin molybdenumtransferase</fullName>
        <ecNumber evidence="11">2.10.1.1</ecNumber>
    </recommendedName>
</protein>
<dbReference type="RefSeq" id="WP_090755917.1">
    <property type="nucleotide sequence ID" value="NZ_FNGE01000009.1"/>
</dbReference>
<evidence type="ECO:0000256" key="8">
    <source>
        <dbReference type="ARBA" id="ARBA00022842"/>
    </source>
</evidence>
<dbReference type="UniPathway" id="UPA00344"/>
<dbReference type="InterPro" id="IPR005110">
    <property type="entry name" value="MoeA_linker/N"/>
</dbReference>
<dbReference type="InterPro" id="IPR036425">
    <property type="entry name" value="MoaB/Mog-like_dom_sf"/>
</dbReference>
<comment type="catalytic activity">
    <reaction evidence="10">
        <text>adenylyl-molybdopterin + molybdate = Mo-molybdopterin + AMP + H(+)</text>
        <dbReference type="Rhea" id="RHEA:35047"/>
        <dbReference type="ChEBI" id="CHEBI:15378"/>
        <dbReference type="ChEBI" id="CHEBI:36264"/>
        <dbReference type="ChEBI" id="CHEBI:62727"/>
        <dbReference type="ChEBI" id="CHEBI:71302"/>
        <dbReference type="ChEBI" id="CHEBI:456215"/>
        <dbReference type="EC" id="2.10.1.1"/>
    </reaction>
</comment>
<keyword evidence="14" id="KW-1185">Reference proteome</keyword>
<organism evidence="13 14">
    <name type="scientific">Paracoccus chinensis</name>
    <dbReference type="NCBI Taxonomy" id="525640"/>
    <lineage>
        <taxon>Bacteria</taxon>
        <taxon>Pseudomonadati</taxon>
        <taxon>Pseudomonadota</taxon>
        <taxon>Alphaproteobacteria</taxon>
        <taxon>Rhodobacterales</taxon>
        <taxon>Paracoccaceae</taxon>
        <taxon>Paracoccus</taxon>
    </lineage>
</organism>
<comment type="pathway">
    <text evidence="3 11">Cofactor biosynthesis; molybdopterin biosynthesis.</text>
</comment>
<dbReference type="InterPro" id="IPR005111">
    <property type="entry name" value="MoeA_C_domain_IV"/>
</dbReference>
<evidence type="ECO:0000256" key="10">
    <source>
        <dbReference type="ARBA" id="ARBA00047317"/>
    </source>
</evidence>
<evidence type="ECO:0000256" key="3">
    <source>
        <dbReference type="ARBA" id="ARBA00005046"/>
    </source>
</evidence>
<keyword evidence="6 11" id="KW-0808">Transferase</keyword>
<dbReference type="GO" id="GO:0061599">
    <property type="term" value="F:molybdopterin molybdotransferase activity"/>
    <property type="evidence" value="ECO:0007669"/>
    <property type="project" value="UniProtKB-UniRule"/>
</dbReference>
<dbReference type="SUPFAM" id="SSF63867">
    <property type="entry name" value="MoeA C-terminal domain-like"/>
    <property type="match status" value="1"/>
</dbReference>
<evidence type="ECO:0000256" key="4">
    <source>
        <dbReference type="ARBA" id="ARBA00010763"/>
    </source>
</evidence>
<comment type="function">
    <text evidence="2 11">Catalyzes the insertion of molybdate into adenylated molybdopterin with the concomitant release of AMP.</text>
</comment>